<protein>
    <submittedName>
        <fullName evidence="2">Uncharacterized protein</fullName>
    </submittedName>
</protein>
<dbReference type="EMBL" id="QJKJ01009669">
    <property type="protein sequence ID" value="RDX75965.1"/>
    <property type="molecule type" value="Genomic_DNA"/>
</dbReference>
<evidence type="ECO:0000313" key="2">
    <source>
        <dbReference type="EMBL" id="RDX75965.1"/>
    </source>
</evidence>
<keyword evidence="3" id="KW-1185">Reference proteome</keyword>
<sequence length="177" mass="19618">MKHPTEDHSLFGIKIIDELVEDYMQLGIGSVEICNFVELTNVTNCFDSVTDVSDSINMPNMCEGDTKCSIYARIGVVVTKRLVIEKVATVMQVEFDSSNQMKAKSDSNNQLEASSDFGNRSCKQIEAEFDSGQPIPHSDRVGQPSPKLASKLSPPHSPPVELKPLPEHLKYAYLEDN</sequence>
<gene>
    <name evidence="2" type="ORF">CR513_44109</name>
</gene>
<dbReference type="AlphaFoldDB" id="A0A371FCE0"/>
<feature type="region of interest" description="Disordered" evidence="1">
    <location>
        <begin position="128"/>
        <end position="165"/>
    </location>
</feature>
<comment type="caution">
    <text evidence="2">The sequence shown here is derived from an EMBL/GenBank/DDBJ whole genome shotgun (WGS) entry which is preliminary data.</text>
</comment>
<feature type="compositionally biased region" description="Low complexity" evidence="1">
    <location>
        <begin position="144"/>
        <end position="154"/>
    </location>
</feature>
<proteinExistence type="predicted"/>
<reference evidence="2" key="1">
    <citation type="submission" date="2018-05" db="EMBL/GenBank/DDBJ databases">
        <title>Draft genome of Mucuna pruriens seed.</title>
        <authorList>
            <person name="Nnadi N.E."/>
            <person name="Vos R."/>
            <person name="Hasami M.H."/>
            <person name="Devisetty U.K."/>
            <person name="Aguiy J.C."/>
        </authorList>
    </citation>
    <scope>NUCLEOTIDE SEQUENCE [LARGE SCALE GENOMIC DNA]</scope>
    <source>
        <strain evidence="2">JCA_2017</strain>
    </source>
</reference>
<name>A0A371FCE0_MUCPR</name>
<feature type="non-terminal residue" evidence="2">
    <location>
        <position position="1"/>
    </location>
</feature>
<accession>A0A371FCE0</accession>
<evidence type="ECO:0000313" key="3">
    <source>
        <dbReference type="Proteomes" id="UP000257109"/>
    </source>
</evidence>
<evidence type="ECO:0000256" key="1">
    <source>
        <dbReference type="SAM" id="MobiDB-lite"/>
    </source>
</evidence>
<organism evidence="2 3">
    <name type="scientific">Mucuna pruriens</name>
    <name type="common">Velvet bean</name>
    <name type="synonym">Dolichos pruriens</name>
    <dbReference type="NCBI Taxonomy" id="157652"/>
    <lineage>
        <taxon>Eukaryota</taxon>
        <taxon>Viridiplantae</taxon>
        <taxon>Streptophyta</taxon>
        <taxon>Embryophyta</taxon>
        <taxon>Tracheophyta</taxon>
        <taxon>Spermatophyta</taxon>
        <taxon>Magnoliopsida</taxon>
        <taxon>eudicotyledons</taxon>
        <taxon>Gunneridae</taxon>
        <taxon>Pentapetalae</taxon>
        <taxon>rosids</taxon>
        <taxon>fabids</taxon>
        <taxon>Fabales</taxon>
        <taxon>Fabaceae</taxon>
        <taxon>Papilionoideae</taxon>
        <taxon>50 kb inversion clade</taxon>
        <taxon>NPAAA clade</taxon>
        <taxon>indigoferoid/millettioid clade</taxon>
        <taxon>Phaseoleae</taxon>
        <taxon>Mucuna</taxon>
    </lineage>
</organism>
<dbReference type="Proteomes" id="UP000257109">
    <property type="component" value="Unassembled WGS sequence"/>
</dbReference>